<dbReference type="Proteomes" id="UP000583101">
    <property type="component" value="Unassembled WGS sequence"/>
</dbReference>
<evidence type="ECO:0000313" key="1">
    <source>
        <dbReference type="EMBL" id="MBB3967747.1"/>
    </source>
</evidence>
<protein>
    <submittedName>
        <fullName evidence="1">Uncharacterized protein</fullName>
    </submittedName>
</protein>
<dbReference type="EMBL" id="JACIEG010000001">
    <property type="protein sequence ID" value="MBB3967747.1"/>
    <property type="molecule type" value="Genomic_DNA"/>
</dbReference>
<gene>
    <name evidence="1" type="ORF">GGR35_000333</name>
</gene>
<sequence>MGGFINKSYVQILHDYKHSTTAYNGGKLSLVKKSNLVRITLEEINSIRPSVYKYLLP</sequence>
<keyword evidence="2" id="KW-1185">Reference proteome</keyword>
<accession>A0ABR6I423</accession>
<evidence type="ECO:0000313" key="2">
    <source>
        <dbReference type="Proteomes" id="UP000583101"/>
    </source>
</evidence>
<proteinExistence type="predicted"/>
<comment type="caution">
    <text evidence="1">The sequence shown here is derived from an EMBL/GenBank/DDBJ whole genome shotgun (WGS) entry which is preliminary data.</text>
</comment>
<name>A0ABR6I423_9SPHI</name>
<reference evidence="1 2" key="1">
    <citation type="submission" date="2020-08" db="EMBL/GenBank/DDBJ databases">
        <title>Genomic Encyclopedia of Type Strains, Phase IV (KMG-IV): sequencing the most valuable type-strain genomes for metagenomic binning, comparative biology and taxonomic classification.</title>
        <authorList>
            <person name="Goeker M."/>
        </authorList>
    </citation>
    <scope>NUCLEOTIDE SEQUENCE [LARGE SCALE GENOMIC DNA]</scope>
    <source>
        <strain evidence="1 2">DSM 100995</strain>
    </source>
</reference>
<organism evidence="1 2">
    <name type="scientific">Mucilaginibacter phyllosphaerae</name>
    <dbReference type="NCBI Taxonomy" id="1812349"/>
    <lineage>
        <taxon>Bacteria</taxon>
        <taxon>Pseudomonadati</taxon>
        <taxon>Bacteroidota</taxon>
        <taxon>Sphingobacteriia</taxon>
        <taxon>Sphingobacteriales</taxon>
        <taxon>Sphingobacteriaceae</taxon>
        <taxon>Mucilaginibacter</taxon>
    </lineage>
</organism>